<dbReference type="AlphaFoldDB" id="A0A161S7B7"/>
<keyword evidence="2 4" id="KW-0238">DNA-binding</keyword>
<evidence type="ECO:0000256" key="4">
    <source>
        <dbReference type="PROSITE-ProRule" id="PRU00335"/>
    </source>
</evidence>
<evidence type="ECO:0000256" key="1">
    <source>
        <dbReference type="ARBA" id="ARBA00023015"/>
    </source>
</evidence>
<dbReference type="RefSeq" id="WP_038986780.1">
    <property type="nucleotide sequence ID" value="NZ_JWJO01000031.1"/>
</dbReference>
<evidence type="ECO:0000259" key="5">
    <source>
        <dbReference type="PROSITE" id="PS50977"/>
    </source>
</evidence>
<sequence length="191" mass="22044">MARNKEFDTTQALEKARDLFWEKGYQATSMQDLVSQMQINRGSLYDTYGDKHQLFLESLQNYANETFEEYKAIAKREKSPLKAIEKIVKKAIDRSFDQNKVCMIVKSSFEMAPLDEQVKNRLIQLNNVLVSIIQELIVKAQDVGEISKEKNAQYTAQFIVGSFAGLWQMQTLYDDKKILLQMAKSIVNSLK</sequence>
<dbReference type="SUPFAM" id="SSF46689">
    <property type="entry name" value="Homeodomain-like"/>
    <property type="match status" value="1"/>
</dbReference>
<dbReference type="InterPro" id="IPR009057">
    <property type="entry name" value="Homeodomain-like_sf"/>
</dbReference>
<dbReference type="Gene3D" id="1.10.357.10">
    <property type="entry name" value="Tetracycline Repressor, domain 2"/>
    <property type="match status" value="1"/>
</dbReference>
<keyword evidence="1" id="KW-0805">Transcription regulation</keyword>
<evidence type="ECO:0000313" key="7">
    <source>
        <dbReference type="Proteomes" id="UP000076630"/>
    </source>
</evidence>
<proteinExistence type="predicted"/>
<reference evidence="6 7" key="1">
    <citation type="submission" date="2016-01" db="EMBL/GenBank/DDBJ databases">
        <title>Whole genome sequencing of Myroides marinus L41.</title>
        <authorList>
            <person name="Hong K.W."/>
        </authorList>
    </citation>
    <scope>NUCLEOTIDE SEQUENCE [LARGE SCALE GENOMIC DNA]</scope>
    <source>
        <strain evidence="6 7">L41</strain>
    </source>
</reference>
<keyword evidence="3" id="KW-0804">Transcription</keyword>
<name>A0A161S7B7_9FLAO</name>
<dbReference type="Gene3D" id="1.10.10.60">
    <property type="entry name" value="Homeodomain-like"/>
    <property type="match status" value="1"/>
</dbReference>
<dbReference type="OrthoDB" id="9795242at2"/>
<dbReference type="InterPro" id="IPR001647">
    <property type="entry name" value="HTH_TetR"/>
</dbReference>
<evidence type="ECO:0000313" key="6">
    <source>
        <dbReference type="EMBL" id="KZE81014.1"/>
    </source>
</evidence>
<dbReference type="InterPro" id="IPR036271">
    <property type="entry name" value="Tet_transcr_reg_TetR-rel_C_sf"/>
</dbReference>
<keyword evidence="7" id="KW-1185">Reference proteome</keyword>
<dbReference type="InterPro" id="IPR011075">
    <property type="entry name" value="TetR_C"/>
</dbReference>
<organism evidence="6 7">
    <name type="scientific">Myroides marinus</name>
    <dbReference type="NCBI Taxonomy" id="703342"/>
    <lineage>
        <taxon>Bacteria</taxon>
        <taxon>Pseudomonadati</taxon>
        <taxon>Bacteroidota</taxon>
        <taxon>Flavobacteriia</taxon>
        <taxon>Flavobacteriales</taxon>
        <taxon>Flavobacteriaceae</taxon>
        <taxon>Myroides</taxon>
    </lineage>
</organism>
<feature type="domain" description="HTH tetR-type" evidence="5">
    <location>
        <begin position="6"/>
        <end position="66"/>
    </location>
</feature>
<accession>A0A161S7B7</accession>
<evidence type="ECO:0000256" key="3">
    <source>
        <dbReference type="ARBA" id="ARBA00023163"/>
    </source>
</evidence>
<dbReference type="Pfam" id="PF16925">
    <property type="entry name" value="TetR_C_13"/>
    <property type="match status" value="1"/>
</dbReference>
<dbReference type="GO" id="GO:0003677">
    <property type="term" value="F:DNA binding"/>
    <property type="evidence" value="ECO:0007669"/>
    <property type="project" value="UniProtKB-UniRule"/>
</dbReference>
<dbReference type="PANTHER" id="PTHR47506:SF10">
    <property type="entry name" value="TRANSCRIPTIONAL REGULATORY PROTEIN"/>
    <property type="match status" value="1"/>
</dbReference>
<dbReference type="EMBL" id="LQNU01000054">
    <property type="protein sequence ID" value="KZE81014.1"/>
    <property type="molecule type" value="Genomic_DNA"/>
</dbReference>
<dbReference type="Proteomes" id="UP000076630">
    <property type="component" value="Unassembled WGS sequence"/>
</dbReference>
<dbReference type="PROSITE" id="PS50977">
    <property type="entry name" value="HTH_TETR_2"/>
    <property type="match status" value="1"/>
</dbReference>
<dbReference type="PANTHER" id="PTHR47506">
    <property type="entry name" value="TRANSCRIPTIONAL REGULATORY PROTEIN"/>
    <property type="match status" value="1"/>
</dbReference>
<feature type="DNA-binding region" description="H-T-H motif" evidence="4">
    <location>
        <begin position="29"/>
        <end position="48"/>
    </location>
</feature>
<dbReference type="SUPFAM" id="SSF48498">
    <property type="entry name" value="Tetracyclin repressor-like, C-terminal domain"/>
    <property type="match status" value="1"/>
</dbReference>
<evidence type="ECO:0000256" key="2">
    <source>
        <dbReference type="ARBA" id="ARBA00023125"/>
    </source>
</evidence>
<gene>
    <name evidence="6" type="ORF">AV926_09590</name>
</gene>
<dbReference type="Pfam" id="PF00440">
    <property type="entry name" value="TetR_N"/>
    <property type="match status" value="1"/>
</dbReference>
<protein>
    <submittedName>
        <fullName evidence="6">TetR family transcriptional regulator</fullName>
    </submittedName>
</protein>
<comment type="caution">
    <text evidence="6">The sequence shown here is derived from an EMBL/GenBank/DDBJ whole genome shotgun (WGS) entry which is preliminary data.</text>
</comment>